<reference evidence="1" key="1">
    <citation type="submission" date="2020-05" db="EMBL/GenBank/DDBJ databases">
        <title>Mycena genomes resolve the evolution of fungal bioluminescence.</title>
        <authorList>
            <person name="Tsai I.J."/>
        </authorList>
    </citation>
    <scope>NUCLEOTIDE SEQUENCE</scope>
    <source>
        <strain evidence="1">CCC161011</strain>
    </source>
</reference>
<gene>
    <name evidence="1" type="ORF">MVEN_01707100</name>
</gene>
<name>A0A8H6XPI5_9AGAR</name>
<proteinExistence type="predicted"/>
<dbReference type="InterPro" id="IPR023213">
    <property type="entry name" value="CAT-like_dom_sf"/>
</dbReference>
<dbReference type="Proteomes" id="UP000620124">
    <property type="component" value="Unassembled WGS sequence"/>
</dbReference>
<dbReference type="InterPro" id="IPR050317">
    <property type="entry name" value="Plant_Fungal_Acyltransferase"/>
</dbReference>
<protein>
    <submittedName>
        <fullName evidence="1">Uncharacterized protein</fullName>
    </submittedName>
</protein>
<dbReference type="Pfam" id="PF02458">
    <property type="entry name" value="Transferase"/>
    <property type="match status" value="1"/>
</dbReference>
<dbReference type="GO" id="GO:0016747">
    <property type="term" value="F:acyltransferase activity, transferring groups other than amino-acyl groups"/>
    <property type="evidence" value="ECO:0007669"/>
    <property type="project" value="TreeGrafter"/>
</dbReference>
<organism evidence="1 2">
    <name type="scientific">Mycena venus</name>
    <dbReference type="NCBI Taxonomy" id="2733690"/>
    <lineage>
        <taxon>Eukaryota</taxon>
        <taxon>Fungi</taxon>
        <taxon>Dikarya</taxon>
        <taxon>Basidiomycota</taxon>
        <taxon>Agaricomycotina</taxon>
        <taxon>Agaricomycetes</taxon>
        <taxon>Agaricomycetidae</taxon>
        <taxon>Agaricales</taxon>
        <taxon>Marasmiineae</taxon>
        <taxon>Mycenaceae</taxon>
        <taxon>Mycena</taxon>
    </lineage>
</organism>
<evidence type="ECO:0000313" key="1">
    <source>
        <dbReference type="EMBL" id="KAF7344167.1"/>
    </source>
</evidence>
<dbReference type="EMBL" id="JACAZI010000015">
    <property type="protein sequence ID" value="KAF7344167.1"/>
    <property type="molecule type" value="Genomic_DNA"/>
</dbReference>
<accession>A0A8H6XPI5</accession>
<keyword evidence="2" id="KW-1185">Reference proteome</keyword>
<dbReference type="PANTHER" id="PTHR31642">
    <property type="entry name" value="TRICHOTHECENE 3-O-ACETYLTRANSFERASE"/>
    <property type="match status" value="1"/>
</dbReference>
<dbReference type="PANTHER" id="PTHR31642:SF294">
    <property type="entry name" value="ACETYLTRANSFERASE MATC1"/>
    <property type="match status" value="1"/>
</dbReference>
<sequence>MLQRIWSLFSQESPPIDMHAIPCTALDFWARELFVTNGIIVDCRLDAARFKESISTLVETKFQRAGARFAMRNGTCEFQIPRTFSEEVKPLVFTTDNYAETYATPSGGRPAIPVYFRSKTCPVNMKSCLASRLPILHVHVTTFDDITFIGITVSHGLFDGLGTATFLSAWTRLINGEDIDNIPGMPLDCAPFEAFAGKPSAAPPRGWFELGVFQTLNFGARMLWKMWRDPKEEMMLICVPKEFVEDQKASVMAELQAQNSAEWVGSSDVLLAWFCKTMHHHRDAADPTPIIIHTAVDMRPLHIWEGGKPLSHPYVHNAMSTITLPPIPASTLANSSVADLAVQIRRAIKAYTADLESIKTDAAFRCANPTKLLIPCTPDGEAVIHSNWRSAKFGQLNFAGAAVDAGAKATVRSMLAYFPSSIPLRGSSVVLSEDDEMLWMNYIASSQEWERIKQSGAVQFI</sequence>
<comment type="caution">
    <text evidence="1">The sequence shown here is derived from an EMBL/GenBank/DDBJ whole genome shotgun (WGS) entry which is preliminary data.</text>
</comment>
<dbReference type="AlphaFoldDB" id="A0A8H6XPI5"/>
<dbReference type="OrthoDB" id="21502at2759"/>
<dbReference type="Gene3D" id="3.30.559.10">
    <property type="entry name" value="Chloramphenicol acetyltransferase-like domain"/>
    <property type="match status" value="2"/>
</dbReference>
<evidence type="ECO:0000313" key="2">
    <source>
        <dbReference type="Proteomes" id="UP000620124"/>
    </source>
</evidence>